<evidence type="ECO:0000256" key="2">
    <source>
        <dbReference type="SAM" id="Phobius"/>
    </source>
</evidence>
<reference evidence="3 4" key="1">
    <citation type="submission" date="2019-08" db="EMBL/GenBank/DDBJ databases">
        <title>The genome of the soybean aphid Biotype 1, its phylome, world population structure and adaptation to the North American continent.</title>
        <authorList>
            <person name="Giordano R."/>
            <person name="Donthu R.K."/>
            <person name="Hernandez A.G."/>
            <person name="Wright C.L."/>
            <person name="Zimin A.V."/>
        </authorList>
    </citation>
    <scope>NUCLEOTIDE SEQUENCE [LARGE SCALE GENOMIC DNA]</scope>
    <source>
        <tissue evidence="3">Whole aphids</tissue>
    </source>
</reference>
<evidence type="ECO:0000256" key="1">
    <source>
        <dbReference type="SAM" id="MobiDB-lite"/>
    </source>
</evidence>
<keyword evidence="2" id="KW-0472">Membrane</keyword>
<feature type="region of interest" description="Disordered" evidence="1">
    <location>
        <begin position="1"/>
        <end position="30"/>
    </location>
</feature>
<feature type="compositionally biased region" description="Pro residues" evidence="1">
    <location>
        <begin position="19"/>
        <end position="30"/>
    </location>
</feature>
<gene>
    <name evidence="3" type="ORF">AGLY_015459</name>
</gene>
<sequence length="211" mass="24270">MIEQQPIDLSGATWSSSTVPPPPTSPMQPPPLSIRHAAVVICFRWCRKREYSIRDTDVVMTLLAAQPSSGPRRKRTIIFVNNRGWQLLALCESRRTMAANFIVHLNYLTMSTILTLIYVQHTVSRMVIEKRINDLRENCLSPITIFNKILPFILWIIIKLIYELLLCFVIFPTSCYSFKSEEKDKNVGMNKELQKCLRLANPPPSYITNNS</sequence>
<keyword evidence="4" id="KW-1185">Reference proteome</keyword>
<accession>A0A6G0T1L7</accession>
<comment type="caution">
    <text evidence="3">The sequence shown here is derived from an EMBL/GenBank/DDBJ whole genome shotgun (WGS) entry which is preliminary data.</text>
</comment>
<organism evidence="3 4">
    <name type="scientific">Aphis glycines</name>
    <name type="common">Soybean aphid</name>
    <dbReference type="NCBI Taxonomy" id="307491"/>
    <lineage>
        <taxon>Eukaryota</taxon>
        <taxon>Metazoa</taxon>
        <taxon>Ecdysozoa</taxon>
        <taxon>Arthropoda</taxon>
        <taxon>Hexapoda</taxon>
        <taxon>Insecta</taxon>
        <taxon>Pterygota</taxon>
        <taxon>Neoptera</taxon>
        <taxon>Paraneoptera</taxon>
        <taxon>Hemiptera</taxon>
        <taxon>Sternorrhyncha</taxon>
        <taxon>Aphidomorpha</taxon>
        <taxon>Aphidoidea</taxon>
        <taxon>Aphididae</taxon>
        <taxon>Aphidini</taxon>
        <taxon>Aphis</taxon>
        <taxon>Aphis</taxon>
    </lineage>
</organism>
<proteinExistence type="predicted"/>
<protein>
    <submittedName>
        <fullName evidence="3">Uncharacterized protein</fullName>
    </submittedName>
</protein>
<dbReference type="Proteomes" id="UP000475862">
    <property type="component" value="Unassembled WGS sequence"/>
</dbReference>
<keyword evidence="2" id="KW-0812">Transmembrane</keyword>
<feature type="transmembrane region" description="Helical" evidence="2">
    <location>
        <begin position="98"/>
        <end position="119"/>
    </location>
</feature>
<feature type="transmembrane region" description="Helical" evidence="2">
    <location>
        <begin position="152"/>
        <end position="171"/>
    </location>
</feature>
<dbReference type="EMBL" id="VYZN01000072">
    <property type="protein sequence ID" value="KAE9524094.1"/>
    <property type="molecule type" value="Genomic_DNA"/>
</dbReference>
<evidence type="ECO:0000313" key="4">
    <source>
        <dbReference type="Proteomes" id="UP000475862"/>
    </source>
</evidence>
<name>A0A6G0T1L7_APHGL</name>
<keyword evidence="2" id="KW-1133">Transmembrane helix</keyword>
<dbReference type="AlphaFoldDB" id="A0A6G0T1L7"/>
<evidence type="ECO:0000313" key="3">
    <source>
        <dbReference type="EMBL" id="KAE9524094.1"/>
    </source>
</evidence>